<dbReference type="GO" id="GO:0006508">
    <property type="term" value="P:proteolysis"/>
    <property type="evidence" value="ECO:0007669"/>
    <property type="project" value="InterPro"/>
</dbReference>
<feature type="domain" description="Peptidase M41" evidence="2">
    <location>
        <begin position="2"/>
        <end position="112"/>
    </location>
</feature>
<evidence type="ECO:0000313" key="3">
    <source>
        <dbReference type="EMBL" id="GHO48293.1"/>
    </source>
</evidence>
<protein>
    <recommendedName>
        <fullName evidence="2">Peptidase M41 domain-containing protein</fullName>
    </recommendedName>
</protein>
<keyword evidence="4" id="KW-1185">Reference proteome</keyword>
<dbReference type="GO" id="GO:0030163">
    <property type="term" value="P:protein catabolic process"/>
    <property type="evidence" value="ECO:0007669"/>
    <property type="project" value="TreeGrafter"/>
</dbReference>
<dbReference type="PANTHER" id="PTHR23076:SF97">
    <property type="entry name" value="ATP-DEPENDENT ZINC METALLOPROTEASE YME1L1"/>
    <property type="match status" value="1"/>
</dbReference>
<proteinExistence type="predicted"/>
<comment type="caution">
    <text evidence="3">The sequence shown here is derived from an EMBL/GenBank/DDBJ whole genome shotgun (WGS) entry which is preliminary data.</text>
</comment>
<dbReference type="RefSeq" id="WP_220197526.1">
    <property type="nucleotide sequence ID" value="NZ_BNJF01000004.1"/>
</dbReference>
<evidence type="ECO:0000313" key="4">
    <source>
        <dbReference type="Proteomes" id="UP000612362"/>
    </source>
</evidence>
<dbReference type="SUPFAM" id="SSF140990">
    <property type="entry name" value="FtsH protease domain-like"/>
    <property type="match status" value="1"/>
</dbReference>
<organism evidence="3 4">
    <name type="scientific">Ktedonospora formicarum</name>
    <dbReference type="NCBI Taxonomy" id="2778364"/>
    <lineage>
        <taxon>Bacteria</taxon>
        <taxon>Bacillati</taxon>
        <taxon>Chloroflexota</taxon>
        <taxon>Ktedonobacteria</taxon>
        <taxon>Ktedonobacterales</taxon>
        <taxon>Ktedonobacteraceae</taxon>
        <taxon>Ktedonospora</taxon>
    </lineage>
</organism>
<evidence type="ECO:0000259" key="2">
    <source>
        <dbReference type="Pfam" id="PF01434"/>
    </source>
</evidence>
<dbReference type="PANTHER" id="PTHR23076">
    <property type="entry name" value="METALLOPROTEASE M41 FTSH"/>
    <property type="match status" value="1"/>
</dbReference>
<keyword evidence="1" id="KW-0812">Transmembrane</keyword>
<keyword evidence="1" id="KW-0472">Membrane</keyword>
<keyword evidence="1" id="KW-1133">Transmembrane helix</keyword>
<reference evidence="3" key="1">
    <citation type="submission" date="2020-10" db="EMBL/GenBank/DDBJ databases">
        <title>Taxonomic study of unclassified bacteria belonging to the class Ktedonobacteria.</title>
        <authorList>
            <person name="Yabe S."/>
            <person name="Wang C.M."/>
            <person name="Zheng Y."/>
            <person name="Sakai Y."/>
            <person name="Cavaletti L."/>
            <person name="Monciardini P."/>
            <person name="Donadio S."/>
        </authorList>
    </citation>
    <scope>NUCLEOTIDE SEQUENCE</scope>
    <source>
        <strain evidence="3">SOSP1-1</strain>
    </source>
</reference>
<accession>A0A8J3I722</accession>
<feature type="transmembrane region" description="Helical" evidence="1">
    <location>
        <begin position="112"/>
        <end position="133"/>
    </location>
</feature>
<dbReference type="GO" id="GO:0005524">
    <property type="term" value="F:ATP binding"/>
    <property type="evidence" value="ECO:0007669"/>
    <property type="project" value="InterPro"/>
</dbReference>
<gene>
    <name evidence="3" type="ORF">KSX_64560</name>
</gene>
<dbReference type="GO" id="GO:0005886">
    <property type="term" value="C:plasma membrane"/>
    <property type="evidence" value="ECO:0007669"/>
    <property type="project" value="TreeGrafter"/>
</dbReference>
<dbReference type="InterPro" id="IPR000642">
    <property type="entry name" value="Peptidase_M41"/>
</dbReference>
<evidence type="ECO:0000256" key="1">
    <source>
        <dbReference type="SAM" id="Phobius"/>
    </source>
</evidence>
<dbReference type="InterPro" id="IPR037219">
    <property type="entry name" value="Peptidase_M41-like"/>
</dbReference>
<dbReference type="Pfam" id="PF01434">
    <property type="entry name" value="Peptidase_M41"/>
    <property type="match status" value="1"/>
</dbReference>
<dbReference type="AlphaFoldDB" id="A0A8J3I722"/>
<dbReference type="GO" id="GO:0004222">
    <property type="term" value="F:metalloendopeptidase activity"/>
    <property type="evidence" value="ECO:0007669"/>
    <property type="project" value="InterPro"/>
</dbReference>
<dbReference type="GO" id="GO:0004176">
    <property type="term" value="F:ATP-dependent peptidase activity"/>
    <property type="evidence" value="ECO:0007669"/>
    <property type="project" value="InterPro"/>
</dbReference>
<dbReference type="EMBL" id="BNJF01000004">
    <property type="protein sequence ID" value="GHO48293.1"/>
    <property type="molecule type" value="Genomic_DNA"/>
</dbReference>
<dbReference type="Gene3D" id="1.20.58.760">
    <property type="entry name" value="Peptidase M41"/>
    <property type="match status" value="1"/>
</dbReference>
<dbReference type="Proteomes" id="UP000612362">
    <property type="component" value="Unassembled WGS sequence"/>
</dbReference>
<name>A0A8J3I722_9CHLR</name>
<sequence length="142" mass="16066">MALGEIASGAENDLKEATRLARRMVIEWGMGEMTGLVAYDLDGENAFLDQRALEGQSRMYSEAAAERMDAEVEGLLELAHRQAYTILTEHRMPLEQLEQVLLQEEMLKRDQVLPIIFGTSVVGLSSILWKLSFHCRKRSANR</sequence>